<evidence type="ECO:0000313" key="2">
    <source>
        <dbReference type="EMBL" id="AOJ04744.1"/>
    </source>
</evidence>
<dbReference type="Pfam" id="PF06082">
    <property type="entry name" value="YjbH"/>
    <property type="match status" value="2"/>
</dbReference>
<keyword evidence="3" id="KW-1185">Reference proteome</keyword>
<organism evidence="2 3">
    <name type="scientific">Burkholderia mayonis</name>
    <dbReference type="NCBI Taxonomy" id="1385591"/>
    <lineage>
        <taxon>Bacteria</taxon>
        <taxon>Pseudomonadati</taxon>
        <taxon>Pseudomonadota</taxon>
        <taxon>Betaproteobacteria</taxon>
        <taxon>Burkholderiales</taxon>
        <taxon>Burkholderiaceae</taxon>
        <taxon>Burkholderia</taxon>
        <taxon>pseudomallei group</taxon>
    </lineage>
</organism>
<protein>
    <submittedName>
        <fullName evidence="2">Uncharacterized protein</fullName>
    </submittedName>
</protein>
<dbReference type="RefSeq" id="WP_059598375.1">
    <property type="nucleotide sequence ID" value="NZ_CP013387.1"/>
</dbReference>
<reference evidence="2 3" key="1">
    <citation type="submission" date="2015-12" db="EMBL/GenBank/DDBJ databases">
        <title>Diversity of Burkholderia near neighbor genomes.</title>
        <authorList>
            <person name="Sahl J."/>
            <person name="Wagner D."/>
            <person name="Keim P."/>
        </authorList>
    </citation>
    <scope>NUCLEOTIDE SEQUENCE [LARGE SCALE GENOMIC DNA]</scope>
    <source>
        <strain evidence="2 3">BDU6</strain>
    </source>
</reference>
<gene>
    <name evidence="2" type="ORF">WS70_23545</name>
</gene>
<name>A0A1B4FM56_9BURK</name>
<dbReference type="Proteomes" id="UP000062519">
    <property type="component" value="Chromosome 2"/>
</dbReference>
<sequence length="730" mass="78870">MLLALAATHAKFALSSEPAMSFLGQTGGLVIPYGTTLPTGEAEFQFNDYKDPRFATQASSAQSYFGAFGFLPYVEISGGLVNYAKPQPSVIPGQESFVIRHLLGNVKLGVPHVFEGQPDIAIGATDFGGQTKFFRSKYVVVTDSFGPVRVTFGAGWGGQRLNGVFGGAELMLGRSGLSVLAEHDSSVAYAGVRYRSPAIAWLGDARLIGTVQHSLSARQSALPVGRTAVSLGLQIPLGRRYDDPLALVTPDRSGGSPEAAALTPEPRFLDRPGSSAAPRIEPRAAIDVAGERHAPSVARDGIVPERCSATTVDQGADRLLTIRDLLIRLGLERVKLGRYRRYLIVEYENHRYNQNEADALGIVFGVAARVAPCDVIRVVAVIKKAGMAVGQVSVDRQSFAAFIVGGHDDRDAGDTLLMSTRPTFSDADVSWASIEPGPRSLARIEIAPKTSYLIGTEYGKFDYSLAANIEGFVPLWKGAELYASYVAPIRNSANVGSGRVFDEFALETGLSDVTLNQILWANAQTLNVAGIGKIGFHYFGIEDEMTFFVPSRPDIVRLRLAYLKRFHGASSSAVRRNVENAVLLYRWVQPSWHLWVEAGVARYVGGDRGPLLNIVRWFDDVAVGLSVSHSEGGTFAGVSISFPLTPRQGMSPGVIEVTGAETVPLSVRTRVGSAANTVSSGAAEDLSFGYSTQQFLLNQGRFSEAYFQSQLFRMRDAWRRFALPVMEGTK</sequence>
<dbReference type="EMBL" id="CP013387">
    <property type="protein sequence ID" value="AOJ04744.1"/>
    <property type="molecule type" value="Genomic_DNA"/>
</dbReference>
<dbReference type="AlphaFoldDB" id="A0A1B4FM56"/>
<evidence type="ECO:0000313" key="3">
    <source>
        <dbReference type="Proteomes" id="UP000062519"/>
    </source>
</evidence>
<evidence type="ECO:0000256" key="1">
    <source>
        <dbReference type="SAM" id="MobiDB-lite"/>
    </source>
</evidence>
<dbReference type="KEGG" id="buu:WS70_23545"/>
<feature type="region of interest" description="Disordered" evidence="1">
    <location>
        <begin position="248"/>
        <end position="275"/>
    </location>
</feature>
<accession>A0A1B4FM56</accession>
<proteinExistence type="predicted"/>
<dbReference type="InterPro" id="IPR010344">
    <property type="entry name" value="YbjH"/>
</dbReference>